<feature type="region of interest" description="Disordered" evidence="1">
    <location>
        <begin position="1939"/>
        <end position="1962"/>
    </location>
</feature>
<protein>
    <submittedName>
        <fullName evidence="2">Uncharacterized protein</fullName>
    </submittedName>
</protein>
<evidence type="ECO:0000313" key="3">
    <source>
        <dbReference type="Proteomes" id="UP000218231"/>
    </source>
</evidence>
<evidence type="ECO:0000256" key="1">
    <source>
        <dbReference type="SAM" id="MobiDB-lite"/>
    </source>
</evidence>
<evidence type="ECO:0000313" key="2">
    <source>
        <dbReference type="EMBL" id="PAV66677.1"/>
    </source>
</evidence>
<feature type="region of interest" description="Disordered" evidence="1">
    <location>
        <begin position="1829"/>
        <end position="1861"/>
    </location>
</feature>
<dbReference type="Proteomes" id="UP000218231">
    <property type="component" value="Unassembled WGS sequence"/>
</dbReference>
<comment type="caution">
    <text evidence="2">The sequence shown here is derived from an EMBL/GenBank/DDBJ whole genome shotgun (WGS) entry which is preliminary data.</text>
</comment>
<accession>A0A2A2JY78</accession>
<keyword evidence="3" id="KW-1185">Reference proteome</keyword>
<gene>
    <name evidence="2" type="ORF">WR25_11188</name>
</gene>
<feature type="compositionally biased region" description="Basic and acidic residues" evidence="1">
    <location>
        <begin position="1939"/>
        <end position="1949"/>
    </location>
</feature>
<organism evidence="2 3">
    <name type="scientific">Diploscapter pachys</name>
    <dbReference type="NCBI Taxonomy" id="2018661"/>
    <lineage>
        <taxon>Eukaryota</taxon>
        <taxon>Metazoa</taxon>
        <taxon>Ecdysozoa</taxon>
        <taxon>Nematoda</taxon>
        <taxon>Chromadorea</taxon>
        <taxon>Rhabditida</taxon>
        <taxon>Rhabditina</taxon>
        <taxon>Rhabditomorpha</taxon>
        <taxon>Rhabditoidea</taxon>
        <taxon>Rhabditidae</taxon>
        <taxon>Diploscapter</taxon>
    </lineage>
</organism>
<feature type="compositionally biased region" description="Gly residues" evidence="1">
    <location>
        <begin position="1851"/>
        <end position="1861"/>
    </location>
</feature>
<feature type="region of interest" description="Disordered" evidence="1">
    <location>
        <begin position="1494"/>
        <end position="1514"/>
    </location>
</feature>
<proteinExistence type="predicted"/>
<feature type="compositionally biased region" description="Basic residues" evidence="1">
    <location>
        <begin position="304"/>
        <end position="316"/>
    </location>
</feature>
<feature type="region of interest" description="Disordered" evidence="1">
    <location>
        <begin position="1383"/>
        <end position="1407"/>
    </location>
</feature>
<dbReference type="EMBL" id="LIAE01010051">
    <property type="protein sequence ID" value="PAV66677.1"/>
    <property type="molecule type" value="Genomic_DNA"/>
</dbReference>
<feature type="region of interest" description="Disordered" evidence="1">
    <location>
        <begin position="304"/>
        <end position="330"/>
    </location>
</feature>
<feature type="compositionally biased region" description="Basic and acidic residues" evidence="1">
    <location>
        <begin position="1383"/>
        <end position="1405"/>
    </location>
</feature>
<feature type="region of interest" description="Disordered" evidence="1">
    <location>
        <begin position="1785"/>
        <end position="1805"/>
    </location>
</feature>
<sequence length="2087" mass="226402">MREVAEALGQVAEEGAGVGLVEHRARLIALAEQGARLHHPERTGQETALFPRHAGVAIVEGAGAQFTVDRVERQAQPFLPIEAEANRERQRRIDRVGTRVHDERLAHVRPAFRLDPVLDPVAFALPAFAAGGGQLALIGKFDRAGERLPATDLRHRIMPFVLQFPHARIRQAPAIRALIGEVREEFGAGAVEDVAAGDEAGGGFEDIAIDAVLRLIGCQIAGDDGLAVAIAGHRPFGHVRHHAATERVADARSRLAQLVEQPGERGLRLRLRARGQERLDRIAGVAHPGVAIVVILLTPDPLGQRRRRGSGNRARRRVEQQLQRERTAQEGGAIGAAIGDAGGPVAPFGIRRVDAGVDFRNRRHDQRLVASRDDRHGAPFAGCDRHRTGDAFVGPAAFDRVIMDEQAEHTLDMEDGVFADRRMIGIDRIAAPSRTHRQHKPDFPFQPFDPPGQFRPGQPPRSAAVERFGQAGFSRGRREHGFEDVAVVAVAAVDRKRPVRRQAEPAAAIRVEQAVEQRRGIEVRHAPPVDRPVAPGQHHRPPVAKRAIAGEREIAVLAHMCRIGGRGTQALDQPGRSVIPSSGSTPALSSRGLAAALCPIAFRWPKASITHWTAAPSLTSLAQAASDSMTAQASTVTDGWPNSCASAAIVLPLDSGTLPTLGAIVIAPAGVGAVGDQDADRAPLQSVLFERTTDDPQRGRGGHVEHRRCGLRRGRQVHGEAIGDALRQILVNVAQIGHHRDADMLQADLAQLEHQGRGDVRLFGQVHRPEEHARLAVMIGEALRADAQLLALFFGREGLVTAIRVLARTGFLARPCEAVGLVIGAALGHRHLHVPVALLVHERAARRGGAPLRTVDRQLVEIDRAQSRQLRVGVAEQAPLQQRIVRKPDAGHDMARHERGLLGFSKEIVGIAVEHHPPDDADRQHLFGNDLRRVEHVIGLAVGEVLVEQLHAQLPFREVAAIDPLEQVAALEIGVGARDLHRLVPDRRGEARFRLPVEFDEGRLPFLVDEAEGVDAEPLHVREEGVVRGRRLRITAIRLHLGGMDQVGEFDRVLNEEDGDVVADEVPISLPGIEFDREAAHVARRVDRSRTARDGREARKHLGPLALLLEQVGDGDVGEAVGAFEIAMSRAPARMHDALGDALVVEMVDLLAVDFVFQQHRATRTRLQLVLIVGDRRAVIGGQYRMRIVGDLMGLAARIGGVGRGTAAMVGAGDQYGPPIRSVCCRYGTGCYLKPRRSDPHGQGQFVARGQHLAAHIERECRVRFQKPIDDIERRGIALSADEGIDPRGQEEDAAVLADPLQPVERRAEEGEGEGRLLDRVEGAETFARPRLVQGRIVEIAREIGCLDRAVGCRGMGDEGVLYRLARSVELLLGCVERRGVGRADGDQAADDRPARRLADRDADQCRAPGEQIAQAIDRQRRRSRAWYRRYARAAPVPSGPQRRGDVIGQIDIESGGAARQDGPRNLFVGFAGQVFEQHRDVACRREADVADRVPHRAPQHGAQQRVPHRPDVPDDPGDRAIVGQEQAVSLIVVVRPDIVRRVEHHVGTGRIAQPHAHFHRPCAPAIAGQRPRRPLDERQRPDPVAVRLHLRVDAGQAGAQHILAAEGGQVDARRGADRAEQVLPGGVAIGMVGQEAVEAAAEPRLTDQEGELFDDRRRFVVDDRAVIALGGIEVVERLPQRLRAAGRIGAIGGCLGRQEEGGPGVAVGLQLGLNARGHVGGEPLLQPQIVEPAHRDEVTEPLMADLVIDGGVAAEALRQRRRFAEDEAILVVEDRANMLHAAERKGGREQQVEFSEGEGDTEPVAEPAHGGAIGRDLHLGIDLGAARGARVQADRSLPRRRGGPARPGARGEGGEIGGNRLGFGEAPARAAGHRLLGIERAVGDHRPTARRGQRPAEPRFQIGLVEAGEQQIGVGGDEQGVEIGLAVLVVMIADDRRPRRGDRRHEAGGDDVGARLQQRRGQDEVAVDPLGPGQWTAVDDQIAERRTAKVEDQIAAVAHAIEANDGRARRRVLCRQIERQVVTDAGQLLCPTSREVERNAAADAVVPRRTVGTCLCSAPYPHRYQHRGAKQRAARIENVQVGPLSR</sequence>
<reference evidence="2 3" key="1">
    <citation type="journal article" date="2017" name="Curr. Biol.">
        <title>Genome architecture and evolution of a unichromosomal asexual nematode.</title>
        <authorList>
            <person name="Fradin H."/>
            <person name="Zegar C."/>
            <person name="Gutwein M."/>
            <person name="Lucas J."/>
            <person name="Kovtun M."/>
            <person name="Corcoran D."/>
            <person name="Baugh L.R."/>
            <person name="Kiontke K."/>
            <person name="Gunsalus K."/>
            <person name="Fitch D.H."/>
            <person name="Piano F."/>
        </authorList>
    </citation>
    <scope>NUCLEOTIDE SEQUENCE [LARGE SCALE GENOMIC DNA]</scope>
    <source>
        <strain evidence="2">PF1309</strain>
    </source>
</reference>
<name>A0A2A2JY78_9BILA</name>
<feature type="compositionally biased region" description="Basic and acidic residues" evidence="1">
    <location>
        <begin position="317"/>
        <end position="328"/>
    </location>
</feature>